<evidence type="ECO:0000313" key="2">
    <source>
        <dbReference type="EMBL" id="MBA8817465.1"/>
    </source>
</evidence>
<feature type="domain" description="N-acetyltransferase" evidence="1">
    <location>
        <begin position="23"/>
        <end position="170"/>
    </location>
</feature>
<name>A0A7W3JR36_9MICO</name>
<dbReference type="EMBL" id="JACGWY010000007">
    <property type="protein sequence ID" value="MBA8817465.1"/>
    <property type="molecule type" value="Genomic_DNA"/>
</dbReference>
<dbReference type="Proteomes" id="UP000526083">
    <property type="component" value="Unassembled WGS sequence"/>
</dbReference>
<keyword evidence="2" id="KW-0808">Transferase</keyword>
<dbReference type="InterPro" id="IPR016181">
    <property type="entry name" value="Acyl_CoA_acyltransferase"/>
</dbReference>
<dbReference type="GO" id="GO:0005737">
    <property type="term" value="C:cytoplasm"/>
    <property type="evidence" value="ECO:0007669"/>
    <property type="project" value="TreeGrafter"/>
</dbReference>
<protein>
    <submittedName>
        <fullName evidence="2">RimJ/RimL family protein N-acetyltransferase</fullName>
    </submittedName>
</protein>
<dbReference type="AlphaFoldDB" id="A0A7W3JR36"/>
<organism evidence="2 3">
    <name type="scientific">Microbacterium halimionae</name>
    <dbReference type="NCBI Taxonomy" id="1526413"/>
    <lineage>
        <taxon>Bacteria</taxon>
        <taxon>Bacillati</taxon>
        <taxon>Actinomycetota</taxon>
        <taxon>Actinomycetes</taxon>
        <taxon>Micrococcales</taxon>
        <taxon>Microbacteriaceae</taxon>
        <taxon>Microbacterium</taxon>
    </lineage>
</organism>
<dbReference type="GO" id="GO:1990189">
    <property type="term" value="F:protein N-terminal-serine acetyltransferase activity"/>
    <property type="evidence" value="ECO:0007669"/>
    <property type="project" value="TreeGrafter"/>
</dbReference>
<dbReference type="PANTHER" id="PTHR43441">
    <property type="entry name" value="RIBOSOMAL-PROTEIN-SERINE ACETYLTRANSFERASE"/>
    <property type="match status" value="1"/>
</dbReference>
<dbReference type="GO" id="GO:0008999">
    <property type="term" value="F:protein-N-terminal-alanine acetyltransferase activity"/>
    <property type="evidence" value="ECO:0007669"/>
    <property type="project" value="TreeGrafter"/>
</dbReference>
<evidence type="ECO:0000259" key="1">
    <source>
        <dbReference type="PROSITE" id="PS51186"/>
    </source>
</evidence>
<comment type="caution">
    <text evidence="2">The sequence shown here is derived from an EMBL/GenBank/DDBJ whole genome shotgun (WGS) entry which is preliminary data.</text>
</comment>
<evidence type="ECO:0000313" key="3">
    <source>
        <dbReference type="Proteomes" id="UP000526083"/>
    </source>
</evidence>
<dbReference type="InterPro" id="IPR051908">
    <property type="entry name" value="Ribosomal_N-acetyltransferase"/>
</dbReference>
<dbReference type="SUPFAM" id="SSF55729">
    <property type="entry name" value="Acyl-CoA N-acyltransferases (Nat)"/>
    <property type="match status" value="1"/>
</dbReference>
<dbReference type="InterPro" id="IPR000182">
    <property type="entry name" value="GNAT_dom"/>
</dbReference>
<dbReference type="Gene3D" id="3.40.630.30">
    <property type="match status" value="1"/>
</dbReference>
<dbReference type="RefSeq" id="WP_167046817.1">
    <property type="nucleotide sequence ID" value="NZ_JAAOZB010000001.1"/>
</dbReference>
<dbReference type="PANTHER" id="PTHR43441:SF10">
    <property type="entry name" value="ACETYLTRANSFERASE"/>
    <property type="match status" value="1"/>
</dbReference>
<sequence length="187" mass="20619">MEPVVLHTTRLVLSAPTNADISAIFDACQDPDIQRYTTVPSPYLREHAEKFITETAAQWAAKTHVTWAMRSRDELVGMIGLYRLDANGGAELGYWVGAASRGNGFVTEASAAVLDWGFDRHGLALQRIEWHAVVGNDASARAARAVGFRYEGTRRRALVHGAYRDDGWAAALLTEDERTPQAWPVLP</sequence>
<keyword evidence="3" id="KW-1185">Reference proteome</keyword>
<dbReference type="Pfam" id="PF13302">
    <property type="entry name" value="Acetyltransf_3"/>
    <property type="match status" value="1"/>
</dbReference>
<gene>
    <name evidence="2" type="ORF">FHX48_002570</name>
</gene>
<reference evidence="2 3" key="1">
    <citation type="submission" date="2020-07" db="EMBL/GenBank/DDBJ databases">
        <title>Sequencing the genomes of 1000 actinobacteria strains.</title>
        <authorList>
            <person name="Klenk H.-P."/>
        </authorList>
    </citation>
    <scope>NUCLEOTIDE SEQUENCE [LARGE SCALE GENOMIC DNA]</scope>
    <source>
        <strain evidence="2 3">DSM 27576</strain>
    </source>
</reference>
<dbReference type="PROSITE" id="PS51186">
    <property type="entry name" value="GNAT"/>
    <property type="match status" value="1"/>
</dbReference>
<proteinExistence type="predicted"/>
<accession>A0A7W3JR36</accession>